<protein>
    <submittedName>
        <fullName evidence="2">Uncharacterized protein</fullName>
    </submittedName>
</protein>
<feature type="region of interest" description="Disordered" evidence="1">
    <location>
        <begin position="72"/>
        <end position="96"/>
    </location>
</feature>
<feature type="non-terminal residue" evidence="2">
    <location>
        <position position="1"/>
    </location>
</feature>
<sequence length="96" mass="10664">PKHPFGRYSLAACAGPISVGTSTRRKPYVEFTPLRQISPTQYKLVCLAIYFVSQHLCPFEVHLRILGSRTETCRSGAAKPTSQRADPPKRMSSITT</sequence>
<gene>
    <name evidence="2" type="ORF">COCVIDRAFT_93972</name>
</gene>
<dbReference type="HOGENOM" id="CLU_2365188_0_0_1"/>
<dbReference type="AlphaFoldDB" id="W7EYQ0"/>
<dbReference type="EMBL" id="KI968715">
    <property type="protein sequence ID" value="EUN29137.1"/>
    <property type="molecule type" value="Genomic_DNA"/>
</dbReference>
<reference evidence="2 3" key="1">
    <citation type="journal article" date="2013" name="PLoS Genet.">
        <title>Comparative genome structure, secondary metabolite, and effector coding capacity across Cochliobolus pathogens.</title>
        <authorList>
            <person name="Condon B.J."/>
            <person name="Leng Y."/>
            <person name="Wu D."/>
            <person name="Bushley K.E."/>
            <person name="Ohm R.A."/>
            <person name="Otillar R."/>
            <person name="Martin J."/>
            <person name="Schackwitz W."/>
            <person name="Grimwood J."/>
            <person name="MohdZainudin N."/>
            <person name="Xue C."/>
            <person name="Wang R."/>
            <person name="Manning V.A."/>
            <person name="Dhillon B."/>
            <person name="Tu Z.J."/>
            <person name="Steffenson B.J."/>
            <person name="Salamov A."/>
            <person name="Sun H."/>
            <person name="Lowry S."/>
            <person name="LaButti K."/>
            <person name="Han J."/>
            <person name="Copeland A."/>
            <person name="Lindquist E."/>
            <person name="Barry K."/>
            <person name="Schmutz J."/>
            <person name="Baker S.E."/>
            <person name="Ciuffetti L.M."/>
            <person name="Grigoriev I.V."/>
            <person name="Zhong S."/>
            <person name="Turgeon B.G."/>
        </authorList>
    </citation>
    <scope>NUCLEOTIDE SEQUENCE [LARGE SCALE GENOMIC DNA]</scope>
    <source>
        <strain evidence="2 3">FI3</strain>
    </source>
</reference>
<dbReference type="GeneID" id="26259796"/>
<evidence type="ECO:0000313" key="3">
    <source>
        <dbReference type="Proteomes" id="UP000054337"/>
    </source>
</evidence>
<dbReference type="RefSeq" id="XP_014558725.1">
    <property type="nucleotide sequence ID" value="XM_014703239.1"/>
</dbReference>
<name>W7EYQ0_BIPV3</name>
<evidence type="ECO:0000256" key="1">
    <source>
        <dbReference type="SAM" id="MobiDB-lite"/>
    </source>
</evidence>
<dbReference type="Proteomes" id="UP000054337">
    <property type="component" value="Unassembled WGS sequence"/>
</dbReference>
<organism evidence="2 3">
    <name type="scientific">Bipolaris victoriae (strain FI3)</name>
    <name type="common">Victoria blight of oats agent</name>
    <name type="synonym">Cochliobolus victoriae</name>
    <dbReference type="NCBI Taxonomy" id="930091"/>
    <lineage>
        <taxon>Eukaryota</taxon>
        <taxon>Fungi</taxon>
        <taxon>Dikarya</taxon>
        <taxon>Ascomycota</taxon>
        <taxon>Pezizomycotina</taxon>
        <taxon>Dothideomycetes</taxon>
        <taxon>Pleosporomycetidae</taxon>
        <taxon>Pleosporales</taxon>
        <taxon>Pleosporineae</taxon>
        <taxon>Pleosporaceae</taxon>
        <taxon>Bipolaris</taxon>
    </lineage>
</organism>
<keyword evidence="3" id="KW-1185">Reference proteome</keyword>
<proteinExistence type="predicted"/>
<accession>W7EYQ0</accession>
<evidence type="ECO:0000313" key="2">
    <source>
        <dbReference type="EMBL" id="EUN29137.1"/>
    </source>
</evidence>